<proteinExistence type="predicted"/>
<gene>
    <name evidence="1" type="ORF">D6D54_00850</name>
</gene>
<protein>
    <submittedName>
        <fullName evidence="1">Uncharacterized protein</fullName>
    </submittedName>
</protein>
<reference evidence="1 2" key="1">
    <citation type="journal article" date="2019" name="Genome Biol. Evol.">
        <title>Toxin and genome evolution in a Drosophila defensive symbiosis.</title>
        <authorList>
            <person name="Ballinger M.J."/>
            <person name="Gawryluk R.M."/>
            <person name="Perlman S.J."/>
        </authorList>
    </citation>
    <scope>NUCLEOTIDE SEQUENCE [LARGE SCALE GENOMIC DNA]</scope>
    <source>
        <strain evidence="2">sNeo</strain>
    </source>
</reference>
<sequence length="253" mass="28596">MASNWPANKLTITDSQKAKILDKYIIKVLCTNVANKITSPIKITKDNFVTELKRLQAFVLENDIHLEDCIIFIDPEVVSAMINAKIQYSKATIEGTSATITSALGFNFVEAPIKQYGHLMVPIAPQAMAWVLAVDVPLQAGQYTQGRYLGQLFIANNEFYHGEVVQNKFWFSYPDPDYVPPSSTRVTRSIENVEQLENAKRLALDLVLEAYDGVPYTKERSEYVKKINDANKLDDVYKTKEEAFKFLDTKNAS</sequence>
<organism evidence="1 2">
    <name type="scientific">Spiroplasma poulsonii</name>
    <dbReference type="NCBI Taxonomy" id="2138"/>
    <lineage>
        <taxon>Bacteria</taxon>
        <taxon>Bacillati</taxon>
        <taxon>Mycoplasmatota</taxon>
        <taxon>Mollicutes</taxon>
        <taxon>Entomoplasmatales</taxon>
        <taxon>Spiroplasmataceae</taxon>
        <taxon>Spiroplasma</taxon>
    </lineage>
</organism>
<evidence type="ECO:0000313" key="2">
    <source>
        <dbReference type="Proteomes" id="UP000274545"/>
    </source>
</evidence>
<comment type="caution">
    <text evidence="1">The sequence shown here is derived from an EMBL/GenBank/DDBJ whole genome shotgun (WGS) entry which is preliminary data.</text>
</comment>
<dbReference type="RefSeq" id="WP_127092390.1">
    <property type="nucleotide sequence ID" value="NZ_RAHC01000001.1"/>
</dbReference>
<dbReference type="AlphaFoldDB" id="A0A433ET57"/>
<accession>A0A433ET57</accession>
<evidence type="ECO:0000313" key="1">
    <source>
        <dbReference type="EMBL" id="RUP78057.1"/>
    </source>
</evidence>
<name>A0A433ET57_9MOLU</name>
<dbReference type="Proteomes" id="UP000274545">
    <property type="component" value="Unassembled WGS sequence"/>
</dbReference>
<dbReference type="EMBL" id="RAHC01000001">
    <property type="protein sequence ID" value="RUP78057.1"/>
    <property type="molecule type" value="Genomic_DNA"/>
</dbReference>